<dbReference type="InterPro" id="IPR044285">
    <property type="entry name" value="PWP1"/>
</dbReference>
<dbReference type="EMBL" id="JAAPAO010000354">
    <property type="protein sequence ID" value="KAF4662170.1"/>
    <property type="molecule type" value="Genomic_DNA"/>
</dbReference>
<accession>A0A7J6LT89</accession>
<organism evidence="6 7">
    <name type="scientific">Perkinsus chesapeaki</name>
    <name type="common">Clam parasite</name>
    <name type="synonym">Perkinsus andrewsi</name>
    <dbReference type="NCBI Taxonomy" id="330153"/>
    <lineage>
        <taxon>Eukaryota</taxon>
        <taxon>Sar</taxon>
        <taxon>Alveolata</taxon>
        <taxon>Perkinsozoa</taxon>
        <taxon>Perkinsea</taxon>
        <taxon>Perkinsida</taxon>
        <taxon>Perkinsidae</taxon>
        <taxon>Perkinsus</taxon>
    </lineage>
</organism>
<dbReference type="InterPro" id="IPR036322">
    <property type="entry name" value="WD40_repeat_dom_sf"/>
</dbReference>
<dbReference type="PROSITE" id="PS00678">
    <property type="entry name" value="WD_REPEATS_1"/>
    <property type="match status" value="1"/>
</dbReference>
<name>A0A7J6LT89_PERCH</name>
<dbReference type="InterPro" id="IPR015943">
    <property type="entry name" value="WD40/YVTN_repeat-like_dom_sf"/>
</dbReference>
<gene>
    <name evidence="6" type="primary">PWP1</name>
    <name evidence="6" type="ORF">FOL47_006371</name>
</gene>
<protein>
    <submittedName>
        <fullName evidence="6">rRNA-processing protein</fullName>
    </submittedName>
</protein>
<dbReference type="GO" id="GO:0006364">
    <property type="term" value="P:rRNA processing"/>
    <property type="evidence" value="ECO:0007669"/>
    <property type="project" value="InterPro"/>
</dbReference>
<evidence type="ECO:0000256" key="2">
    <source>
        <dbReference type="ARBA" id="ARBA00022574"/>
    </source>
</evidence>
<feature type="region of interest" description="Disordered" evidence="5">
    <location>
        <begin position="19"/>
        <end position="55"/>
    </location>
</feature>
<evidence type="ECO:0000256" key="5">
    <source>
        <dbReference type="SAM" id="MobiDB-lite"/>
    </source>
</evidence>
<dbReference type="SMART" id="SM00320">
    <property type="entry name" value="WD40"/>
    <property type="match status" value="4"/>
</dbReference>
<evidence type="ECO:0000313" key="6">
    <source>
        <dbReference type="EMBL" id="KAF4662170.1"/>
    </source>
</evidence>
<dbReference type="PROSITE" id="PS50082">
    <property type="entry name" value="WD_REPEATS_2"/>
    <property type="match status" value="1"/>
</dbReference>
<dbReference type="AlphaFoldDB" id="A0A7J6LT89"/>
<dbReference type="PANTHER" id="PTHR14091:SF0">
    <property type="entry name" value="PERIODIC TRYPTOPHAN PROTEIN 1 HOMOLOG"/>
    <property type="match status" value="1"/>
</dbReference>
<reference evidence="6 7" key="1">
    <citation type="submission" date="2020-04" db="EMBL/GenBank/DDBJ databases">
        <title>Perkinsus chesapeaki whole genome sequence.</title>
        <authorList>
            <person name="Bogema D.R."/>
        </authorList>
    </citation>
    <scope>NUCLEOTIDE SEQUENCE [LARGE SCALE GENOMIC DNA]</scope>
    <source>
        <strain evidence="6">ATCC PRA-425</strain>
    </source>
</reference>
<keyword evidence="3" id="KW-0677">Repeat</keyword>
<evidence type="ECO:0000313" key="7">
    <source>
        <dbReference type="Proteomes" id="UP000591131"/>
    </source>
</evidence>
<keyword evidence="7" id="KW-1185">Reference proteome</keyword>
<feature type="repeat" description="WD" evidence="4">
    <location>
        <begin position="239"/>
        <end position="281"/>
    </location>
</feature>
<evidence type="ECO:0000256" key="3">
    <source>
        <dbReference type="ARBA" id="ARBA00022737"/>
    </source>
</evidence>
<sequence length="510" mass="55633">MDSKSTITSIRWLPRSAMNNANVEAAESARDQRKKLLQEQLGNKQNDKGDEEDDATKTIEEEFNMDGYDEEVETDRFANLFVELDQDARLAHEKDPYMTGDDDFGSDAGSDGPDDYYTIKDTDLMFVAANAEDDACSLEVYLYDTKQGGMYVHHDLLLTSYPLCTAWLPKVAGAAEGSESFMAVGTFDQSIDIWDVSLMDCMEPTATLGVCKAEMKGKNKKRRNKNKKIITRNANGISPQTHTGPVMCLDVSRVAPTALASGSADETVKVWDLMTTQPVCTLEEAHGGKVQCVSWSLDQDAILASAAYDRTVTISDIRAGKAAVKASLPQGSGDPESMMWLRRNPSQLLLSTELGHVMCFDSRKGSLDKPVWSMQAHDIACTSMADTAVTDCGMLLTCGVDGNAKIWDMGRASSAPKLVYQRNLGVGPLFQCQSSDDAPNYCVFAGQAPVLWDVTDTGLICSAFPNLPGAQDEDAGKSEVRRAARDEDDEDEAAAVGAEEEEEDITMEED</sequence>
<evidence type="ECO:0000256" key="4">
    <source>
        <dbReference type="PROSITE-ProRule" id="PRU00221"/>
    </source>
</evidence>
<dbReference type="PROSITE" id="PS50294">
    <property type="entry name" value="WD_REPEATS_REGION"/>
    <property type="match status" value="1"/>
</dbReference>
<dbReference type="GO" id="GO:0005634">
    <property type="term" value="C:nucleus"/>
    <property type="evidence" value="ECO:0007669"/>
    <property type="project" value="TreeGrafter"/>
</dbReference>
<feature type="compositionally biased region" description="Basic and acidic residues" evidence="5">
    <location>
        <begin position="474"/>
        <end position="485"/>
    </location>
</feature>
<feature type="compositionally biased region" description="Acidic residues" evidence="5">
    <location>
        <begin position="486"/>
        <end position="510"/>
    </location>
</feature>
<comment type="caution">
    <text evidence="6">The sequence shown here is derived from an EMBL/GenBank/DDBJ whole genome shotgun (WGS) entry which is preliminary data.</text>
</comment>
<dbReference type="Proteomes" id="UP000591131">
    <property type="component" value="Unassembled WGS sequence"/>
</dbReference>
<feature type="region of interest" description="Disordered" evidence="5">
    <location>
        <begin position="469"/>
        <end position="510"/>
    </location>
</feature>
<evidence type="ECO:0000256" key="1">
    <source>
        <dbReference type="ARBA" id="ARBA00022553"/>
    </source>
</evidence>
<dbReference type="Pfam" id="PF00400">
    <property type="entry name" value="WD40"/>
    <property type="match status" value="3"/>
</dbReference>
<keyword evidence="2 4" id="KW-0853">WD repeat</keyword>
<dbReference type="InterPro" id="IPR020472">
    <property type="entry name" value="WD40_PAC1"/>
</dbReference>
<proteinExistence type="predicted"/>
<dbReference type="InterPro" id="IPR001680">
    <property type="entry name" value="WD40_rpt"/>
</dbReference>
<dbReference type="OrthoDB" id="270624at2759"/>
<dbReference type="PRINTS" id="PR00320">
    <property type="entry name" value="GPROTEINBRPT"/>
</dbReference>
<keyword evidence="1" id="KW-0597">Phosphoprotein</keyword>
<dbReference type="Gene3D" id="2.130.10.10">
    <property type="entry name" value="YVTN repeat-like/Quinoprotein amine dehydrogenase"/>
    <property type="match status" value="2"/>
</dbReference>
<dbReference type="InterPro" id="IPR019775">
    <property type="entry name" value="WD40_repeat_CS"/>
</dbReference>
<dbReference type="PANTHER" id="PTHR14091">
    <property type="entry name" value="PERIODIC TRYPTOPHAN PROTEIN 1"/>
    <property type="match status" value="1"/>
</dbReference>
<feature type="compositionally biased region" description="Basic and acidic residues" evidence="5">
    <location>
        <begin position="27"/>
        <end position="37"/>
    </location>
</feature>
<dbReference type="SUPFAM" id="SSF50978">
    <property type="entry name" value="WD40 repeat-like"/>
    <property type="match status" value="1"/>
</dbReference>